<name>A0A8S9S9L6_BRACR</name>
<accession>A0A8S9S9L6</accession>
<evidence type="ECO:0000313" key="2">
    <source>
        <dbReference type="EMBL" id="KAF3588689.1"/>
    </source>
</evidence>
<sequence length="106" mass="11703">MIGSPSFKGIEYPKSSENRHELSNTQEKGSLRKPITPSEETSELQAPPPPRRHQKPRTSPSPTRNQRFNSARPRSGVRELVLPRVQIVVPAGVEAGITGLLERCPA</sequence>
<proteinExistence type="predicted"/>
<evidence type="ECO:0000256" key="1">
    <source>
        <dbReference type="SAM" id="MobiDB-lite"/>
    </source>
</evidence>
<protein>
    <submittedName>
        <fullName evidence="2">Uncharacterized protein</fullName>
    </submittedName>
</protein>
<evidence type="ECO:0000313" key="3">
    <source>
        <dbReference type="Proteomes" id="UP000712600"/>
    </source>
</evidence>
<dbReference type="EMBL" id="QGKX02000088">
    <property type="protein sequence ID" value="KAF3588689.1"/>
    <property type="molecule type" value="Genomic_DNA"/>
</dbReference>
<feature type="region of interest" description="Disordered" evidence="1">
    <location>
        <begin position="1"/>
        <end position="77"/>
    </location>
</feature>
<dbReference type="Proteomes" id="UP000712600">
    <property type="component" value="Unassembled WGS sequence"/>
</dbReference>
<gene>
    <name evidence="2" type="ORF">F2Q69_00028856</name>
</gene>
<organism evidence="2 3">
    <name type="scientific">Brassica cretica</name>
    <name type="common">Mustard</name>
    <dbReference type="NCBI Taxonomy" id="69181"/>
    <lineage>
        <taxon>Eukaryota</taxon>
        <taxon>Viridiplantae</taxon>
        <taxon>Streptophyta</taxon>
        <taxon>Embryophyta</taxon>
        <taxon>Tracheophyta</taxon>
        <taxon>Spermatophyta</taxon>
        <taxon>Magnoliopsida</taxon>
        <taxon>eudicotyledons</taxon>
        <taxon>Gunneridae</taxon>
        <taxon>Pentapetalae</taxon>
        <taxon>rosids</taxon>
        <taxon>malvids</taxon>
        <taxon>Brassicales</taxon>
        <taxon>Brassicaceae</taxon>
        <taxon>Brassiceae</taxon>
        <taxon>Brassica</taxon>
    </lineage>
</organism>
<feature type="compositionally biased region" description="Polar residues" evidence="1">
    <location>
        <begin position="57"/>
        <end position="69"/>
    </location>
</feature>
<reference evidence="2" key="1">
    <citation type="submission" date="2019-12" db="EMBL/GenBank/DDBJ databases">
        <title>Genome sequencing and annotation of Brassica cretica.</title>
        <authorList>
            <person name="Studholme D.J."/>
            <person name="Sarris P."/>
        </authorList>
    </citation>
    <scope>NUCLEOTIDE SEQUENCE</scope>
    <source>
        <strain evidence="2">PFS-109/04</strain>
        <tissue evidence="2">Leaf</tissue>
    </source>
</reference>
<dbReference type="AlphaFoldDB" id="A0A8S9S9L6"/>
<comment type="caution">
    <text evidence="2">The sequence shown here is derived from an EMBL/GenBank/DDBJ whole genome shotgun (WGS) entry which is preliminary data.</text>
</comment>